<sequence>MENSFIVKNTMIFSFLIQIITLIIGIFAQFIKVPRHKYILKDALLLENIVQFIEAIFYLWFIYFYKENVDKIDIAKYRYYDWFLTTPTMILSVIIYFHYNNSSKKIYYNMITFFKQDFRKILELWFYNFNMLIIGYLQEINIISILLSTLIGFYFFGLLFYKMFKYYVVQNKKNYLLFFLMFFIWGLYGIAALFNYKFKNAFYNILDIFSKNFFGLFLAYLVFTG</sequence>
<protein>
    <submittedName>
        <fullName evidence="1">Uncharacterized protein</fullName>
    </submittedName>
</protein>
<keyword evidence="2" id="KW-1185">Reference proteome</keyword>
<evidence type="ECO:0000313" key="1">
    <source>
        <dbReference type="EMBL" id="AGM15640.1"/>
    </source>
</evidence>
<dbReference type="EMBL" id="KC662249">
    <property type="protein sequence ID" value="AGM15640.1"/>
    <property type="molecule type" value="Genomic_DNA"/>
</dbReference>
<reference evidence="1 2" key="1">
    <citation type="journal article" date="2013" name="Proc. Natl. Acad. Sci. U.S.A.">
        <title>Genome of Phaeocystis globosa virus PgV-16T highlights the common ancestry of the largest known DNA viruses infecting eukaryotes.</title>
        <authorList>
            <person name="Santini S."/>
            <person name="Jeudy S."/>
            <person name="Bartoli J."/>
            <person name="Poirot O."/>
            <person name="Lescot M."/>
            <person name="Abergel C."/>
            <person name="Barbe V."/>
            <person name="Wommack K.E."/>
            <person name="Noordeloos A.A."/>
            <person name="Brussaard C.P."/>
            <person name="Claverie J.M."/>
        </authorList>
    </citation>
    <scope>NUCLEOTIDE SEQUENCE [LARGE SCALE GENOMIC DNA]</scope>
    <source>
        <strain evidence="1 2">16T</strain>
    </source>
</reference>
<proteinExistence type="predicted"/>
<organism evidence="1 2">
    <name type="scientific">Phaeocystis globosa virus PgV-16T</name>
    <dbReference type="NCBI Taxonomy" id="3071227"/>
    <lineage>
        <taxon>Viruses</taxon>
        <taxon>Varidnaviria</taxon>
        <taxon>Bamfordvirae</taxon>
        <taxon>Nucleocytoviricota</taxon>
        <taxon>Megaviricetes</taxon>
        <taxon>Imitervirales</taxon>
        <taxon>Mesomimiviridae</taxon>
        <taxon>Tethysvirus</taxon>
        <taxon>Tethysvirus hollandense</taxon>
    </lineage>
</organism>
<evidence type="ECO:0000313" key="2">
    <source>
        <dbReference type="Proteomes" id="UP000204225"/>
    </source>
</evidence>
<gene>
    <name evidence="1" type="ORF">PGCG_00329</name>
</gene>
<name>A0AC59EXE7_9VIRU</name>
<accession>A0AC59EXE7</accession>
<dbReference type="Proteomes" id="UP000204225">
    <property type="component" value="Segment"/>
</dbReference>